<keyword evidence="4 6" id="KW-1133">Transmembrane helix</keyword>
<evidence type="ECO:0000256" key="5">
    <source>
        <dbReference type="ARBA" id="ARBA00023136"/>
    </source>
</evidence>
<organism evidence="8 9">
    <name type="scientific">Mucilaginibacter ginsenosidivorax</name>
    <dbReference type="NCBI Taxonomy" id="862126"/>
    <lineage>
        <taxon>Bacteria</taxon>
        <taxon>Pseudomonadati</taxon>
        <taxon>Bacteroidota</taxon>
        <taxon>Sphingobacteriia</taxon>
        <taxon>Sphingobacteriales</taxon>
        <taxon>Sphingobacteriaceae</taxon>
        <taxon>Mucilaginibacter</taxon>
    </lineage>
</organism>
<keyword evidence="9" id="KW-1185">Reference proteome</keyword>
<comment type="subcellular location">
    <subcellularLocation>
        <location evidence="1">Cell membrane</location>
        <topology evidence="1">Multi-pass membrane protein</topology>
    </subcellularLocation>
</comment>
<dbReference type="Proteomes" id="UP000321362">
    <property type="component" value="Chromosome"/>
</dbReference>
<sequence>MINEYYILRGSQQDGPYTHTQLMDMNIEADDFLLSPLADGLQYAADLPEFQDYFISKGIYLPDERNVANFWWRLLAYIIDYALLFVATTIGTVVILLVKKMLFHNIDDETEDSRYLPTLISVLAWIFYNAVFEATKLQASIGKIACKMIVVDARGQRLDFSKSLARNFGKILSSLLCGVGFLTVLWSPMHQAWHDQLAKTYVVRKS</sequence>
<dbReference type="InterPro" id="IPR051791">
    <property type="entry name" value="Pra-immunoreactive"/>
</dbReference>
<dbReference type="OrthoDB" id="9793824at2"/>
<proteinExistence type="predicted"/>
<feature type="transmembrane region" description="Helical" evidence="6">
    <location>
        <begin position="171"/>
        <end position="189"/>
    </location>
</feature>
<evidence type="ECO:0000256" key="2">
    <source>
        <dbReference type="ARBA" id="ARBA00022475"/>
    </source>
</evidence>
<protein>
    <submittedName>
        <fullName evidence="8">RDD family protein</fullName>
    </submittedName>
</protein>
<evidence type="ECO:0000259" key="7">
    <source>
        <dbReference type="Pfam" id="PF06271"/>
    </source>
</evidence>
<evidence type="ECO:0000313" key="8">
    <source>
        <dbReference type="EMBL" id="QEC79984.1"/>
    </source>
</evidence>
<feature type="transmembrane region" description="Helical" evidence="6">
    <location>
        <begin position="74"/>
        <end position="95"/>
    </location>
</feature>
<feature type="domain" description="RDD" evidence="7">
    <location>
        <begin position="67"/>
        <end position="199"/>
    </location>
</feature>
<feature type="transmembrane region" description="Helical" evidence="6">
    <location>
        <begin position="115"/>
        <end position="132"/>
    </location>
</feature>
<reference evidence="8 9" key="1">
    <citation type="journal article" date="2013" name="J. Microbiol.">
        <title>Mucilaginibacter ginsenosidivorax sp. nov., with ginsenoside converting activity isolated from sediment.</title>
        <authorList>
            <person name="Kim J.K."/>
            <person name="Choi T.E."/>
            <person name="Liu Q.M."/>
            <person name="Park H.Y."/>
            <person name="Yi T.H."/>
            <person name="Yoon M.H."/>
            <person name="Kim S.C."/>
            <person name="Im W.T."/>
        </authorList>
    </citation>
    <scope>NUCLEOTIDE SEQUENCE [LARGE SCALE GENOMIC DNA]</scope>
    <source>
        <strain evidence="8 9">KHI28</strain>
    </source>
</reference>
<accession>A0A5B8W7V1</accession>
<dbReference type="RefSeq" id="WP_147060101.1">
    <property type="nucleotide sequence ID" value="NZ_CP042437.1"/>
</dbReference>
<dbReference type="GO" id="GO:0005886">
    <property type="term" value="C:plasma membrane"/>
    <property type="evidence" value="ECO:0007669"/>
    <property type="project" value="UniProtKB-SubCell"/>
</dbReference>
<evidence type="ECO:0000313" key="9">
    <source>
        <dbReference type="Proteomes" id="UP000321362"/>
    </source>
</evidence>
<dbReference type="AlphaFoldDB" id="A0A5B8W7V1"/>
<evidence type="ECO:0000256" key="1">
    <source>
        <dbReference type="ARBA" id="ARBA00004651"/>
    </source>
</evidence>
<evidence type="ECO:0000256" key="4">
    <source>
        <dbReference type="ARBA" id="ARBA00022989"/>
    </source>
</evidence>
<keyword evidence="5 6" id="KW-0472">Membrane</keyword>
<dbReference type="EMBL" id="CP042437">
    <property type="protein sequence ID" value="QEC79984.1"/>
    <property type="molecule type" value="Genomic_DNA"/>
</dbReference>
<name>A0A5B8W7V1_9SPHI</name>
<dbReference type="KEGG" id="mgk:FSB76_29995"/>
<keyword evidence="2" id="KW-1003">Cell membrane</keyword>
<evidence type="ECO:0000256" key="6">
    <source>
        <dbReference type="SAM" id="Phobius"/>
    </source>
</evidence>
<dbReference type="Pfam" id="PF06271">
    <property type="entry name" value="RDD"/>
    <property type="match status" value="1"/>
</dbReference>
<dbReference type="InterPro" id="IPR010432">
    <property type="entry name" value="RDD"/>
</dbReference>
<dbReference type="PANTHER" id="PTHR36115">
    <property type="entry name" value="PROLINE-RICH ANTIGEN HOMOLOG-RELATED"/>
    <property type="match status" value="1"/>
</dbReference>
<keyword evidence="3 6" id="KW-0812">Transmembrane</keyword>
<gene>
    <name evidence="8" type="ORF">FSB76_29995</name>
</gene>
<evidence type="ECO:0000256" key="3">
    <source>
        <dbReference type="ARBA" id="ARBA00022692"/>
    </source>
</evidence>